<dbReference type="Proteomes" id="UP001156836">
    <property type="component" value="Unassembled WGS sequence"/>
</dbReference>
<evidence type="ECO:0008006" key="4">
    <source>
        <dbReference type="Google" id="ProtNLM"/>
    </source>
</evidence>
<keyword evidence="1" id="KW-1133">Transmembrane helix</keyword>
<keyword evidence="1" id="KW-0812">Transmembrane</keyword>
<feature type="transmembrane region" description="Helical" evidence="1">
    <location>
        <begin position="121"/>
        <end position="140"/>
    </location>
</feature>
<gene>
    <name evidence="2" type="ORF">GCM10007860_35500</name>
</gene>
<feature type="transmembrane region" description="Helical" evidence="1">
    <location>
        <begin position="45"/>
        <end position="63"/>
    </location>
</feature>
<organism evidence="2 3">
    <name type="scientific">Chitiniphilus shinanonensis</name>
    <dbReference type="NCBI Taxonomy" id="553088"/>
    <lineage>
        <taxon>Bacteria</taxon>
        <taxon>Pseudomonadati</taxon>
        <taxon>Pseudomonadota</taxon>
        <taxon>Betaproteobacteria</taxon>
        <taxon>Neisseriales</taxon>
        <taxon>Chitinibacteraceae</taxon>
        <taxon>Chitiniphilus</taxon>
    </lineage>
</organism>
<keyword evidence="1" id="KW-0472">Membrane</keyword>
<evidence type="ECO:0000313" key="3">
    <source>
        <dbReference type="Proteomes" id="UP001156836"/>
    </source>
</evidence>
<reference evidence="3" key="1">
    <citation type="journal article" date="2019" name="Int. J. Syst. Evol. Microbiol.">
        <title>The Global Catalogue of Microorganisms (GCM) 10K type strain sequencing project: providing services to taxonomists for standard genome sequencing and annotation.</title>
        <authorList>
            <consortium name="The Broad Institute Genomics Platform"/>
            <consortium name="The Broad Institute Genome Sequencing Center for Infectious Disease"/>
            <person name="Wu L."/>
            <person name="Ma J."/>
        </authorList>
    </citation>
    <scope>NUCLEOTIDE SEQUENCE [LARGE SCALE GENOMIC DNA]</scope>
    <source>
        <strain evidence="3">NBRC 104970</strain>
    </source>
</reference>
<name>A0ABQ6BXX7_9NEIS</name>
<proteinExistence type="predicted"/>
<dbReference type="EMBL" id="BSOZ01000162">
    <property type="protein sequence ID" value="GLS06364.1"/>
    <property type="molecule type" value="Genomic_DNA"/>
</dbReference>
<dbReference type="PROSITE" id="PS51257">
    <property type="entry name" value="PROKAR_LIPOPROTEIN"/>
    <property type="match status" value="1"/>
</dbReference>
<evidence type="ECO:0000313" key="2">
    <source>
        <dbReference type="EMBL" id="GLS06364.1"/>
    </source>
</evidence>
<evidence type="ECO:0000256" key="1">
    <source>
        <dbReference type="SAM" id="Phobius"/>
    </source>
</evidence>
<sequence length="177" mass="19561">MRPTMLLLGVLAPLAFLACAAFGLPLWWAGIVLLPLALLRRDTRALARWIGLPAALLGALTLLTRAEWPLRVYPVLNNVAWLALFAWSLRHPPTVIERFARLSEPDLPPAGVAYTRRVTQAWCAFFVGNGLAALATGLWADSHTWALYNGGIAYVLMGLMFGGEWLIRRRVRSAHHG</sequence>
<protein>
    <recommendedName>
        <fullName evidence="4">DNA gyrase subunit B</fullName>
    </recommendedName>
</protein>
<dbReference type="RefSeq" id="WP_018746475.1">
    <property type="nucleotide sequence ID" value="NZ_BSOZ01000162.1"/>
</dbReference>
<feature type="transmembrane region" description="Helical" evidence="1">
    <location>
        <begin position="146"/>
        <end position="167"/>
    </location>
</feature>
<comment type="caution">
    <text evidence="2">The sequence shown here is derived from an EMBL/GenBank/DDBJ whole genome shotgun (WGS) entry which is preliminary data.</text>
</comment>
<accession>A0ABQ6BXX7</accession>
<keyword evidence="3" id="KW-1185">Reference proteome</keyword>